<organism evidence="1 2">
    <name type="scientific">Flavobacterium artemisiae</name>
    <dbReference type="NCBI Taxonomy" id="2126556"/>
    <lineage>
        <taxon>Bacteria</taxon>
        <taxon>Pseudomonadati</taxon>
        <taxon>Bacteroidota</taxon>
        <taxon>Flavobacteriia</taxon>
        <taxon>Flavobacteriales</taxon>
        <taxon>Flavobacteriaceae</taxon>
        <taxon>Flavobacterium</taxon>
    </lineage>
</organism>
<sequence>MQSYFLTGSCRDQDNDFELIIRTDNVQDEPKYILSIEDISSPERICWESALTDFTDALKRLSDFMMENRIRFYGKNATSSPVDPIIDKLLQDFIYSKTPELL</sequence>
<dbReference type="EMBL" id="JBHUDZ010000016">
    <property type="protein sequence ID" value="MFD1604423.1"/>
    <property type="molecule type" value="Genomic_DNA"/>
</dbReference>
<dbReference type="RefSeq" id="WP_379815514.1">
    <property type="nucleotide sequence ID" value="NZ_JBHUDZ010000016.1"/>
</dbReference>
<keyword evidence="2" id="KW-1185">Reference proteome</keyword>
<proteinExistence type="predicted"/>
<gene>
    <name evidence="1" type="ORF">ACFSC2_16925</name>
</gene>
<dbReference type="Proteomes" id="UP001597138">
    <property type="component" value="Unassembled WGS sequence"/>
</dbReference>
<protein>
    <submittedName>
        <fullName evidence="1">Uncharacterized protein</fullName>
    </submittedName>
</protein>
<evidence type="ECO:0000313" key="2">
    <source>
        <dbReference type="Proteomes" id="UP001597138"/>
    </source>
</evidence>
<reference evidence="2" key="1">
    <citation type="journal article" date="2019" name="Int. J. Syst. Evol. Microbiol.">
        <title>The Global Catalogue of Microorganisms (GCM) 10K type strain sequencing project: providing services to taxonomists for standard genome sequencing and annotation.</title>
        <authorList>
            <consortium name="The Broad Institute Genomics Platform"/>
            <consortium name="The Broad Institute Genome Sequencing Center for Infectious Disease"/>
            <person name="Wu L."/>
            <person name="Ma J."/>
        </authorList>
    </citation>
    <scope>NUCLEOTIDE SEQUENCE [LARGE SCALE GENOMIC DNA]</scope>
    <source>
        <strain evidence="2">CCUG 70865</strain>
    </source>
</reference>
<name>A0ABW4HFS4_9FLAO</name>
<accession>A0ABW4HFS4</accession>
<comment type="caution">
    <text evidence="1">The sequence shown here is derived from an EMBL/GenBank/DDBJ whole genome shotgun (WGS) entry which is preliminary data.</text>
</comment>
<evidence type="ECO:0000313" key="1">
    <source>
        <dbReference type="EMBL" id="MFD1604423.1"/>
    </source>
</evidence>